<dbReference type="SUPFAM" id="SSF56601">
    <property type="entry name" value="beta-lactamase/transpeptidase-like"/>
    <property type="match status" value="1"/>
</dbReference>
<dbReference type="EMBL" id="VCAO01000002">
    <property type="protein sequence ID" value="TMM48831.1"/>
    <property type="molecule type" value="Genomic_DNA"/>
</dbReference>
<evidence type="ECO:0000313" key="7">
    <source>
        <dbReference type="EMBL" id="TMM48831.1"/>
    </source>
</evidence>
<keyword evidence="6" id="KW-0007">Acetylation</keyword>
<dbReference type="RefSeq" id="WP_138616735.1">
    <property type="nucleotide sequence ID" value="NZ_VCAO01000002.1"/>
</dbReference>
<feature type="binding site" evidence="6">
    <location>
        <position position="166"/>
    </location>
    <ligand>
        <name>substrate</name>
    </ligand>
</feature>
<dbReference type="AlphaFoldDB" id="A0A5S3P6H9"/>
<dbReference type="GO" id="GO:0006537">
    <property type="term" value="P:glutamate biosynthetic process"/>
    <property type="evidence" value="ECO:0007669"/>
    <property type="project" value="TreeGrafter"/>
</dbReference>
<feature type="binding site" evidence="6">
    <location>
        <position position="113"/>
    </location>
    <ligand>
        <name>substrate</name>
    </ligand>
</feature>
<feature type="binding site" evidence="6">
    <location>
        <position position="159"/>
    </location>
    <ligand>
        <name>substrate</name>
    </ligand>
</feature>
<dbReference type="InterPro" id="IPR015868">
    <property type="entry name" value="Glutaminase"/>
</dbReference>
<reference evidence="7 8" key="1">
    <citation type="submission" date="2019-05" db="EMBL/GenBank/DDBJ databases">
        <title>Erythrobacter marisflavi sp. nov., isolated from isolated from water of an estuary environment.</title>
        <authorList>
            <person name="Yoon J.-H."/>
        </authorList>
    </citation>
    <scope>NUCLEOTIDE SEQUENCE [LARGE SCALE GENOMIC DNA]</scope>
    <source>
        <strain evidence="7 8">KEM-5</strain>
    </source>
</reference>
<keyword evidence="4 6" id="KW-0378">Hydrolase</keyword>
<comment type="similarity">
    <text evidence="1 6">Belongs to the glutaminase family.</text>
</comment>
<evidence type="ECO:0000256" key="1">
    <source>
        <dbReference type="ARBA" id="ARBA00011076"/>
    </source>
</evidence>
<proteinExistence type="inferred from homology"/>
<dbReference type="EC" id="3.5.1.2" evidence="3 6"/>
<comment type="subunit">
    <text evidence="2 6">Homotetramer.</text>
</comment>
<dbReference type="PANTHER" id="PTHR12544:SF29">
    <property type="entry name" value="GLUTAMINASE"/>
    <property type="match status" value="1"/>
</dbReference>
<dbReference type="PANTHER" id="PTHR12544">
    <property type="entry name" value="GLUTAMINASE"/>
    <property type="match status" value="1"/>
</dbReference>
<evidence type="ECO:0000256" key="4">
    <source>
        <dbReference type="ARBA" id="ARBA00022801"/>
    </source>
</evidence>
<dbReference type="GO" id="GO:0006543">
    <property type="term" value="P:L-glutamine catabolic process"/>
    <property type="evidence" value="ECO:0007669"/>
    <property type="project" value="TreeGrafter"/>
</dbReference>
<dbReference type="NCBIfam" id="TIGR03814">
    <property type="entry name" value="Gln_ase"/>
    <property type="match status" value="1"/>
</dbReference>
<evidence type="ECO:0000256" key="3">
    <source>
        <dbReference type="ARBA" id="ARBA00012918"/>
    </source>
</evidence>
<dbReference type="Proteomes" id="UP000309668">
    <property type="component" value="Unassembled WGS sequence"/>
</dbReference>
<evidence type="ECO:0000256" key="6">
    <source>
        <dbReference type="HAMAP-Rule" id="MF_00313"/>
    </source>
</evidence>
<dbReference type="Pfam" id="PF04960">
    <property type="entry name" value="Glutaminase"/>
    <property type="match status" value="1"/>
</dbReference>
<dbReference type="GO" id="GO:0004359">
    <property type="term" value="F:glutaminase activity"/>
    <property type="evidence" value="ECO:0007669"/>
    <property type="project" value="UniProtKB-UniRule"/>
</dbReference>
<evidence type="ECO:0000256" key="5">
    <source>
        <dbReference type="ARBA" id="ARBA00049534"/>
    </source>
</evidence>
<comment type="caution">
    <text evidence="7">The sequence shown here is derived from an EMBL/GenBank/DDBJ whole genome shotgun (WGS) entry which is preliminary data.</text>
</comment>
<dbReference type="NCBIfam" id="NF002133">
    <property type="entry name" value="PRK00971.1-2"/>
    <property type="match status" value="1"/>
</dbReference>
<feature type="binding site" evidence="6">
    <location>
        <position position="190"/>
    </location>
    <ligand>
        <name>substrate</name>
    </ligand>
</feature>
<gene>
    <name evidence="6" type="primary">glsA</name>
    <name evidence="7" type="ORF">FEV51_05405</name>
</gene>
<evidence type="ECO:0000256" key="2">
    <source>
        <dbReference type="ARBA" id="ARBA00011881"/>
    </source>
</evidence>
<protein>
    <recommendedName>
        <fullName evidence="3 6">Glutaminase</fullName>
        <ecNumber evidence="3 6">3.5.1.2</ecNumber>
    </recommendedName>
</protein>
<dbReference type="InterPro" id="IPR012338">
    <property type="entry name" value="Beta-lactam/transpept-like"/>
</dbReference>
<evidence type="ECO:0000313" key="8">
    <source>
        <dbReference type="Proteomes" id="UP000309668"/>
    </source>
</evidence>
<feature type="binding site" evidence="6">
    <location>
        <position position="260"/>
    </location>
    <ligand>
        <name>substrate</name>
    </ligand>
</feature>
<comment type="catalytic activity">
    <reaction evidence="5 6">
        <text>L-glutamine + H2O = L-glutamate + NH4(+)</text>
        <dbReference type="Rhea" id="RHEA:15889"/>
        <dbReference type="ChEBI" id="CHEBI:15377"/>
        <dbReference type="ChEBI" id="CHEBI:28938"/>
        <dbReference type="ChEBI" id="CHEBI:29985"/>
        <dbReference type="ChEBI" id="CHEBI:58359"/>
        <dbReference type="EC" id="3.5.1.2"/>
    </reaction>
</comment>
<name>A0A5S3P6H9_9SPHN</name>
<organism evidence="7 8">
    <name type="scientific">Qipengyuania marisflavi</name>
    <dbReference type="NCBI Taxonomy" id="2486356"/>
    <lineage>
        <taxon>Bacteria</taxon>
        <taxon>Pseudomonadati</taxon>
        <taxon>Pseudomonadota</taxon>
        <taxon>Alphaproteobacteria</taxon>
        <taxon>Sphingomonadales</taxon>
        <taxon>Erythrobacteraceae</taxon>
        <taxon>Qipengyuania</taxon>
    </lineage>
</organism>
<dbReference type="FunFam" id="3.40.710.10:FF:000005">
    <property type="entry name" value="Glutaminase"/>
    <property type="match status" value="1"/>
</dbReference>
<dbReference type="Gene3D" id="3.40.710.10">
    <property type="entry name" value="DD-peptidase/beta-lactamase superfamily"/>
    <property type="match status" value="1"/>
</dbReference>
<dbReference type="HAMAP" id="MF_00313">
    <property type="entry name" value="Glutaminase"/>
    <property type="match status" value="1"/>
</dbReference>
<accession>A0A5S3P6H9</accession>
<feature type="binding site" evidence="6">
    <location>
        <position position="242"/>
    </location>
    <ligand>
        <name>substrate</name>
    </ligand>
</feature>
<dbReference type="OrthoDB" id="9788822at2"/>
<feature type="binding site" evidence="6">
    <location>
        <position position="63"/>
    </location>
    <ligand>
        <name>substrate</name>
    </ligand>
</feature>
<keyword evidence="8" id="KW-1185">Reference proteome</keyword>
<sequence length="313" mass="33654">MDLQRIVDETWEALADQRGSGTPARYIPALELVDPRQFGIAMATRDGPVYCAGDADVPFSIQSVSKVFALALALEREGPALWDVVGREPSGNPFNSILQLEREKGVPRNPFINAGAIVTTDRFIGDRSPEVAIDDLLARLRLMARDEGVTIDTEVARSESQTGSRNRSLAYFLADFGRLLNPVEDVLSVYFRQCSLAMSCRQLAESALFLPFDGTDPVSGVTMCSPSRARRINALMLLCGHYDNSGQFAFEVGFPGKSGVGGGILASVPGRASIAVWSPGLNRAGTSLLGAKALSDIALRTGWSVFSGKLPEI</sequence>